<keyword evidence="2" id="KW-0732">Signal</keyword>
<dbReference type="Proteomes" id="UP000248132">
    <property type="component" value="Unassembled WGS sequence"/>
</dbReference>
<sequence length="718" mass="81137">MKFKNHKGSVTVFTSIVLSAVLLAAAVFTDAARISLAHSHINRAGSTAVSSVLACYSNQLEKEYGLFGVYQDDASIKESFEEYLAKNLNIYEKEEFLYDFNIENTSIKQQHTLEDRAIFERQIMEFMKYRAPYEIAADLVKKAEGLGSLTGNSKVYKGIIEADKKASEIGKIQLYLENTVKKINGIGITSKLSELKKALMNKETYFNEYISQKYAMQEQISNETGINKKGELIKKLKDIEDNINEIVKSKEEVEQQILELIKLYESLNSEALENSNTITVKKGELIKRIQEEINNIQKADEGSHEIQQYYENDLEHILGLMGEDNSDAIIASLNRNIERCKYILKKAALGNDFLQELDSFSEAGINYTFNKTVPSISEDEDNRGKVEQALKRLFSEKAESIKIEDNLMKQLPSRKANIEEKTVTEVNSYGINSGGEISIDGYLDDLLSDDSIAAASESQLVSRVTEAIYVNEYVMGTFMHDVPLLKNEEQSRAYNLRSEDKTKRKGYFSEFEVEYIINGNRDEGVNSLLMKSEIMALRLTANAVHIYGNPIKMSRIASLAASLSIWSAGLSAPLIQTTILFAWAAAESIYDINQLLSGEKVPIYKTKDQWKTDISGAVSENTKAGSEDSFLCLSYQDYLKVFLLMMNKEKKLARIQDLIQLNLGRSNTGFLLEDCKAELKMDMTVSIKNIFIFFSSFNQKSELKTSRTYISEDMCIGY</sequence>
<dbReference type="RefSeq" id="WP_110461416.1">
    <property type="nucleotide sequence ID" value="NZ_QKMR01000006.1"/>
</dbReference>
<evidence type="ECO:0000313" key="3">
    <source>
        <dbReference type="EMBL" id="PYG88519.1"/>
    </source>
</evidence>
<comment type="caution">
    <text evidence="3">The sequence shown here is derived from an EMBL/GenBank/DDBJ whole genome shotgun (WGS) entry which is preliminary data.</text>
</comment>
<feature type="signal peptide" evidence="2">
    <location>
        <begin position="1"/>
        <end position="24"/>
    </location>
</feature>
<organism evidence="3 4">
    <name type="scientific">Ruminiclostridium sufflavum DSM 19573</name>
    <dbReference type="NCBI Taxonomy" id="1121337"/>
    <lineage>
        <taxon>Bacteria</taxon>
        <taxon>Bacillati</taxon>
        <taxon>Bacillota</taxon>
        <taxon>Clostridia</taxon>
        <taxon>Eubacteriales</taxon>
        <taxon>Oscillospiraceae</taxon>
        <taxon>Ruminiclostridium</taxon>
    </lineage>
</organism>
<accession>A0A318XNJ6</accession>
<evidence type="ECO:0000256" key="2">
    <source>
        <dbReference type="SAM" id="SignalP"/>
    </source>
</evidence>
<dbReference type="AlphaFoldDB" id="A0A318XNJ6"/>
<keyword evidence="4" id="KW-1185">Reference proteome</keyword>
<feature type="chain" id="PRO_5038752462" evidence="2">
    <location>
        <begin position="25"/>
        <end position="718"/>
    </location>
</feature>
<dbReference type="OrthoDB" id="5135382at2"/>
<gene>
    <name evidence="3" type="ORF">LY28_01368</name>
</gene>
<evidence type="ECO:0000313" key="4">
    <source>
        <dbReference type="Proteomes" id="UP000248132"/>
    </source>
</evidence>
<evidence type="ECO:0000256" key="1">
    <source>
        <dbReference type="SAM" id="Coils"/>
    </source>
</evidence>
<protein>
    <submittedName>
        <fullName evidence="3">Uncharacterized protein</fullName>
    </submittedName>
</protein>
<proteinExistence type="predicted"/>
<name>A0A318XNJ6_9FIRM</name>
<reference evidence="3 4" key="1">
    <citation type="submission" date="2018-06" db="EMBL/GenBank/DDBJ databases">
        <title>Genomic Encyclopedia of Type Strains, Phase I: the one thousand microbial genomes (KMG-I) project.</title>
        <authorList>
            <person name="Kyrpides N."/>
        </authorList>
    </citation>
    <scope>NUCLEOTIDE SEQUENCE [LARGE SCALE GENOMIC DNA]</scope>
    <source>
        <strain evidence="3 4">DSM 19573</strain>
    </source>
</reference>
<dbReference type="EMBL" id="QKMR01000006">
    <property type="protein sequence ID" value="PYG88519.1"/>
    <property type="molecule type" value="Genomic_DNA"/>
</dbReference>
<dbReference type="InterPro" id="IPR043756">
    <property type="entry name" value="DUF5702"/>
</dbReference>
<keyword evidence="1" id="KW-0175">Coiled coil</keyword>
<dbReference type="Pfam" id="PF18960">
    <property type="entry name" value="DUF5702"/>
    <property type="match status" value="1"/>
</dbReference>
<feature type="coiled-coil region" evidence="1">
    <location>
        <begin position="236"/>
        <end position="270"/>
    </location>
</feature>